<dbReference type="EMBL" id="QLLR01000001">
    <property type="protein sequence ID" value="RAJ37521.1"/>
    <property type="molecule type" value="Genomic_DNA"/>
</dbReference>
<dbReference type="GO" id="GO:0016491">
    <property type="term" value="F:oxidoreductase activity"/>
    <property type="evidence" value="ECO:0007669"/>
    <property type="project" value="UniProtKB-KW"/>
</dbReference>
<dbReference type="PRINTS" id="PR00080">
    <property type="entry name" value="SDRFAMILY"/>
</dbReference>
<evidence type="ECO:0000256" key="2">
    <source>
        <dbReference type="ARBA" id="ARBA00023002"/>
    </source>
</evidence>
<dbReference type="PANTHER" id="PTHR44196:SF2">
    <property type="entry name" value="SHORT-CHAIN DEHYDROGENASE-RELATED"/>
    <property type="match status" value="1"/>
</dbReference>
<dbReference type="Proteomes" id="UP000249754">
    <property type="component" value="Unassembled WGS sequence"/>
</dbReference>
<dbReference type="GO" id="GO:0016020">
    <property type="term" value="C:membrane"/>
    <property type="evidence" value="ECO:0007669"/>
    <property type="project" value="TreeGrafter"/>
</dbReference>
<dbReference type="PRINTS" id="PR00081">
    <property type="entry name" value="GDHRDH"/>
</dbReference>
<organism evidence="4 5">
    <name type="scientific">Pedobacter cryoconitis</name>
    <dbReference type="NCBI Taxonomy" id="188932"/>
    <lineage>
        <taxon>Bacteria</taxon>
        <taxon>Pseudomonadati</taxon>
        <taxon>Bacteroidota</taxon>
        <taxon>Sphingobacteriia</taxon>
        <taxon>Sphingobacteriales</taxon>
        <taxon>Sphingobacteriaceae</taxon>
        <taxon>Pedobacter</taxon>
    </lineage>
</organism>
<dbReference type="InterPro" id="IPR002347">
    <property type="entry name" value="SDR_fam"/>
</dbReference>
<dbReference type="SUPFAM" id="SSF51735">
    <property type="entry name" value="NAD(P)-binding Rossmann-fold domains"/>
    <property type="match status" value="1"/>
</dbReference>
<dbReference type="PANTHER" id="PTHR44196">
    <property type="entry name" value="DEHYDROGENASE/REDUCTASE SDR FAMILY MEMBER 7B"/>
    <property type="match status" value="1"/>
</dbReference>
<evidence type="ECO:0000313" key="5">
    <source>
        <dbReference type="Proteomes" id="UP000249754"/>
    </source>
</evidence>
<dbReference type="InterPro" id="IPR020904">
    <property type="entry name" value="Sc_DH/Rdtase_CS"/>
</dbReference>
<dbReference type="AlphaFoldDB" id="A0A327T907"/>
<comment type="caution">
    <text evidence="4">The sequence shown here is derived from an EMBL/GenBank/DDBJ whole genome shotgun (WGS) entry which is preliminary data.</text>
</comment>
<dbReference type="PIRSF" id="PIRSF000126">
    <property type="entry name" value="11-beta-HSD1"/>
    <property type="match status" value="1"/>
</dbReference>
<accession>A0A327T907</accession>
<dbReference type="Pfam" id="PF00106">
    <property type="entry name" value="adh_short"/>
    <property type="match status" value="1"/>
</dbReference>
<keyword evidence="2" id="KW-0560">Oxidoreductase</keyword>
<evidence type="ECO:0000313" key="4">
    <source>
        <dbReference type="EMBL" id="RAJ37521.1"/>
    </source>
</evidence>
<sequence>MNEYALITGASKGIGKAIALSLASSGYHLLLVARNETELQLLSQSIEQEYKVKAHYLSADLSLSTSANQVKEWCTGITSDLSILINNAGYGLWADFEVLSLPEQLNMLKLNIDAVIELTHHLLPVLRKQKQSHILNISSTAAYQAVPTLALYAASKSFILSYSRALRYELKDSPVAVSCLCPGPTATGFSSRAGMDALAELAEKFNMTSATVAEAGLKGMFKKKAEIIPGFLNKVSVFGTWLLPKALIESITAGLYKQ</sequence>
<gene>
    <name evidence="4" type="ORF">LY11_00599</name>
</gene>
<dbReference type="OrthoDB" id="9808814at2"/>
<comment type="similarity">
    <text evidence="1 3">Belongs to the short-chain dehydrogenases/reductases (SDR) family.</text>
</comment>
<dbReference type="STRING" id="188932.AY601_3118"/>
<dbReference type="RefSeq" id="WP_111632215.1">
    <property type="nucleotide sequence ID" value="NZ_QLLR01000001.1"/>
</dbReference>
<protein>
    <recommendedName>
        <fullName evidence="6">Short-chain dehydrogenase</fullName>
    </recommendedName>
</protein>
<name>A0A327T907_9SPHI</name>
<evidence type="ECO:0000256" key="1">
    <source>
        <dbReference type="ARBA" id="ARBA00006484"/>
    </source>
</evidence>
<dbReference type="PROSITE" id="PS00061">
    <property type="entry name" value="ADH_SHORT"/>
    <property type="match status" value="1"/>
</dbReference>
<dbReference type="Gene3D" id="3.40.50.720">
    <property type="entry name" value="NAD(P)-binding Rossmann-like Domain"/>
    <property type="match status" value="1"/>
</dbReference>
<dbReference type="InterPro" id="IPR036291">
    <property type="entry name" value="NAD(P)-bd_dom_sf"/>
</dbReference>
<evidence type="ECO:0000256" key="3">
    <source>
        <dbReference type="RuleBase" id="RU000363"/>
    </source>
</evidence>
<reference evidence="4 5" key="1">
    <citation type="submission" date="2018-06" db="EMBL/GenBank/DDBJ databases">
        <title>Genomic Encyclopedia of Archaeal and Bacterial Type Strains, Phase II (KMG-II): from individual species to whole genera.</title>
        <authorList>
            <person name="Goeker M."/>
        </authorList>
    </citation>
    <scope>NUCLEOTIDE SEQUENCE [LARGE SCALE GENOMIC DNA]</scope>
    <source>
        <strain evidence="4 5">DSM 14825</strain>
    </source>
</reference>
<proteinExistence type="inferred from homology"/>
<dbReference type="CDD" id="cd05233">
    <property type="entry name" value="SDR_c"/>
    <property type="match status" value="1"/>
</dbReference>
<evidence type="ECO:0008006" key="6">
    <source>
        <dbReference type="Google" id="ProtNLM"/>
    </source>
</evidence>